<dbReference type="InterPro" id="IPR005484">
    <property type="entry name" value="Ribosomal_uL18_bac/plant/anim"/>
</dbReference>
<organism evidence="9">
    <name type="scientific">uncultured Nitrospirae bacterium Rifle_16ft_4_minimus_38035</name>
    <dbReference type="NCBI Taxonomy" id="1665130"/>
    <lineage>
        <taxon>Bacteria</taxon>
        <taxon>Pseudomonadati</taxon>
        <taxon>Nitrospirota</taxon>
        <taxon>environmental samples</taxon>
    </lineage>
</organism>
<sequence>MSKEDLRERRHNRVRKKIAGTQDRPRLSVYKSNRYIYAQLIDDMKGCTIVSASSIEEEFSANNVNCELSKQVGMLIGKRAVEQGIKSVVFDRSGYKYHGNIKSLADGARESGLEF</sequence>
<dbReference type="InterPro" id="IPR057268">
    <property type="entry name" value="Ribosomal_L18"/>
</dbReference>
<evidence type="ECO:0000256" key="2">
    <source>
        <dbReference type="ARBA" id="ARBA00022730"/>
    </source>
</evidence>
<proteinExistence type="inferred from homology"/>
<dbReference type="GO" id="GO:0003735">
    <property type="term" value="F:structural constituent of ribosome"/>
    <property type="evidence" value="ECO:0007669"/>
    <property type="project" value="InterPro"/>
</dbReference>
<dbReference type="AlphaFoldDB" id="A0A0H4TAB9"/>
<reference evidence="9" key="1">
    <citation type="journal article" date="2015" name="ISME J.">
        <title>Aquifer environment selects for microbial species cohorts in sediment and groundwater.</title>
        <authorList>
            <person name="Hug L.A."/>
            <person name="Thomas B.C."/>
            <person name="Brown C.T."/>
            <person name="Frischkorn K.R."/>
            <person name="Williams K.H."/>
            <person name="Tringe S.G."/>
            <person name="Banfield J.F."/>
        </authorList>
    </citation>
    <scope>NUCLEOTIDE SEQUENCE</scope>
</reference>
<protein>
    <recommendedName>
        <fullName evidence="6 7">Large ribosomal subunit protein uL18</fullName>
    </recommendedName>
</protein>
<dbReference type="GO" id="GO:0008097">
    <property type="term" value="F:5S rRNA binding"/>
    <property type="evidence" value="ECO:0007669"/>
    <property type="project" value="TreeGrafter"/>
</dbReference>
<dbReference type="PANTHER" id="PTHR12899:SF3">
    <property type="entry name" value="LARGE RIBOSOMAL SUBUNIT PROTEIN UL18M"/>
    <property type="match status" value="1"/>
</dbReference>
<evidence type="ECO:0000256" key="7">
    <source>
        <dbReference type="HAMAP-Rule" id="MF_01337"/>
    </source>
</evidence>
<comment type="function">
    <text evidence="7">This is one of the proteins that bind and probably mediate the attachment of the 5S RNA into the large ribosomal subunit, where it forms part of the central protuberance.</text>
</comment>
<gene>
    <name evidence="7" type="primary">rplR</name>
</gene>
<dbReference type="PANTHER" id="PTHR12899">
    <property type="entry name" value="39S RIBOSOMAL PROTEIN L18, MITOCHONDRIAL"/>
    <property type="match status" value="1"/>
</dbReference>
<comment type="similarity">
    <text evidence="1 7">Belongs to the universal ribosomal protein uL18 family.</text>
</comment>
<evidence type="ECO:0000256" key="3">
    <source>
        <dbReference type="ARBA" id="ARBA00022884"/>
    </source>
</evidence>
<dbReference type="FunFam" id="3.30.420.100:FF:000001">
    <property type="entry name" value="50S ribosomal protein L18"/>
    <property type="match status" value="1"/>
</dbReference>
<keyword evidence="3 7" id="KW-0694">RNA-binding</keyword>
<dbReference type="CDD" id="cd00432">
    <property type="entry name" value="Ribosomal_L18_L5e"/>
    <property type="match status" value="1"/>
</dbReference>
<dbReference type="Gene3D" id="3.30.420.100">
    <property type="match status" value="1"/>
</dbReference>
<dbReference type="EMBL" id="KT007013">
    <property type="protein sequence ID" value="AKQ03447.1"/>
    <property type="molecule type" value="Genomic_DNA"/>
</dbReference>
<dbReference type="InterPro" id="IPR004389">
    <property type="entry name" value="Ribosomal_uL18_bac-type"/>
</dbReference>
<evidence type="ECO:0000256" key="4">
    <source>
        <dbReference type="ARBA" id="ARBA00022980"/>
    </source>
</evidence>
<dbReference type="NCBIfam" id="TIGR00060">
    <property type="entry name" value="L18_bact"/>
    <property type="match status" value="1"/>
</dbReference>
<evidence type="ECO:0000313" key="9">
    <source>
        <dbReference type="EMBL" id="AKQ03447.1"/>
    </source>
</evidence>
<evidence type="ECO:0000256" key="6">
    <source>
        <dbReference type="ARBA" id="ARBA00035197"/>
    </source>
</evidence>
<dbReference type="GO" id="GO:0022625">
    <property type="term" value="C:cytosolic large ribosomal subunit"/>
    <property type="evidence" value="ECO:0007669"/>
    <property type="project" value="TreeGrafter"/>
</dbReference>
<keyword evidence="5 7" id="KW-0687">Ribonucleoprotein</keyword>
<accession>A0A0H4TAB9</accession>
<keyword evidence="2 7" id="KW-0699">rRNA-binding</keyword>
<evidence type="ECO:0000256" key="1">
    <source>
        <dbReference type="ARBA" id="ARBA00007116"/>
    </source>
</evidence>
<dbReference type="GO" id="GO:0006412">
    <property type="term" value="P:translation"/>
    <property type="evidence" value="ECO:0007669"/>
    <property type="project" value="UniProtKB-UniRule"/>
</dbReference>
<evidence type="ECO:0000256" key="8">
    <source>
        <dbReference type="SAM" id="MobiDB-lite"/>
    </source>
</evidence>
<evidence type="ECO:0000256" key="5">
    <source>
        <dbReference type="ARBA" id="ARBA00023274"/>
    </source>
</evidence>
<dbReference type="Pfam" id="PF00861">
    <property type="entry name" value="Ribosomal_L18p"/>
    <property type="match status" value="1"/>
</dbReference>
<comment type="subunit">
    <text evidence="7">Part of the 50S ribosomal subunit; part of the 5S rRNA/L5/L18/L25 subcomplex. Contacts the 5S and 23S rRNAs.</text>
</comment>
<dbReference type="HAMAP" id="MF_01337_B">
    <property type="entry name" value="Ribosomal_uL18_B"/>
    <property type="match status" value="1"/>
</dbReference>
<feature type="compositionally biased region" description="Basic residues" evidence="8">
    <location>
        <begin position="9"/>
        <end position="18"/>
    </location>
</feature>
<feature type="region of interest" description="Disordered" evidence="8">
    <location>
        <begin position="1"/>
        <end position="20"/>
    </location>
</feature>
<dbReference type="SUPFAM" id="SSF53137">
    <property type="entry name" value="Translational machinery components"/>
    <property type="match status" value="1"/>
</dbReference>
<keyword evidence="4 7" id="KW-0689">Ribosomal protein</keyword>
<name>A0A0H4TAB9_9BACT</name>